<gene>
    <name evidence="1" type="ORF">EQG61_13550</name>
</gene>
<keyword evidence="2" id="KW-1185">Reference proteome</keyword>
<dbReference type="RefSeq" id="WP_129462488.1">
    <property type="nucleotide sequence ID" value="NZ_SBKN01000012.1"/>
</dbReference>
<dbReference type="EMBL" id="SBKN01000012">
    <property type="protein sequence ID" value="RXR18878.1"/>
    <property type="molecule type" value="Genomic_DNA"/>
</dbReference>
<protein>
    <recommendedName>
        <fullName evidence="3">Lipoprotein</fullName>
    </recommendedName>
</protein>
<evidence type="ECO:0000313" key="2">
    <source>
        <dbReference type="Proteomes" id="UP000289857"/>
    </source>
</evidence>
<dbReference type="PROSITE" id="PS51257">
    <property type="entry name" value="PROKAR_LIPOPROTEIN"/>
    <property type="match status" value="1"/>
</dbReference>
<dbReference type="AlphaFoldDB" id="A0A4V1N1W0"/>
<sequence length="156" mass="18582">MKKTIFFILFLILASCGRQTESIKMPIFAFSYVDSQNDYVIKYSGKDTLYLKDKIREKNYYTVLNNEDGKELSKIIVEIEKPEYFSNEEYGNVNKVYFKFSILHETKMPKSYPFRKDAEKEMFKAASRVNKIKSTLNFLETDKEYFFSQIKENNSR</sequence>
<comment type="caution">
    <text evidence="1">The sequence shown here is derived from an EMBL/GenBank/DDBJ whole genome shotgun (WGS) entry which is preliminary data.</text>
</comment>
<reference evidence="2" key="1">
    <citation type="submission" date="2019-01" db="EMBL/GenBank/DDBJ databases">
        <title>Cytophagaceae bacterium strain CAR-16.</title>
        <authorList>
            <person name="Chen W.-M."/>
        </authorList>
    </citation>
    <scope>NUCLEOTIDE SEQUENCE [LARGE SCALE GENOMIC DNA]</scope>
    <source>
        <strain evidence="2">WWJ-16</strain>
    </source>
</reference>
<evidence type="ECO:0000313" key="1">
    <source>
        <dbReference type="EMBL" id="RXR18878.1"/>
    </source>
</evidence>
<proteinExistence type="predicted"/>
<dbReference type="Proteomes" id="UP000289857">
    <property type="component" value="Unassembled WGS sequence"/>
</dbReference>
<evidence type="ECO:0008006" key="3">
    <source>
        <dbReference type="Google" id="ProtNLM"/>
    </source>
</evidence>
<dbReference type="OrthoDB" id="1351449at2"/>
<organism evidence="1 2">
    <name type="scientific">Flavobacterium stagni</name>
    <dbReference type="NCBI Taxonomy" id="2506421"/>
    <lineage>
        <taxon>Bacteria</taxon>
        <taxon>Pseudomonadati</taxon>
        <taxon>Bacteroidota</taxon>
        <taxon>Flavobacteriia</taxon>
        <taxon>Flavobacteriales</taxon>
        <taxon>Flavobacteriaceae</taxon>
        <taxon>Flavobacterium</taxon>
    </lineage>
</organism>
<accession>A0A4V1N1W0</accession>
<name>A0A4V1N1W0_9FLAO</name>